<proteinExistence type="predicted"/>
<feature type="non-terminal residue" evidence="2">
    <location>
        <position position="1"/>
    </location>
</feature>
<reference evidence="2 3" key="1">
    <citation type="submission" date="2024-02" db="EMBL/GenBank/DDBJ databases">
        <authorList>
            <person name="Chen Y."/>
            <person name="Shah S."/>
            <person name="Dougan E. K."/>
            <person name="Thang M."/>
            <person name="Chan C."/>
        </authorList>
    </citation>
    <scope>NUCLEOTIDE SEQUENCE [LARGE SCALE GENOMIC DNA]</scope>
</reference>
<feature type="compositionally biased region" description="Polar residues" evidence="1">
    <location>
        <begin position="246"/>
        <end position="263"/>
    </location>
</feature>
<dbReference type="EMBL" id="CAXAMM010024014">
    <property type="protein sequence ID" value="CAK9054600.1"/>
    <property type="molecule type" value="Genomic_DNA"/>
</dbReference>
<feature type="compositionally biased region" description="Basic and acidic residues" evidence="1">
    <location>
        <begin position="72"/>
        <end position="84"/>
    </location>
</feature>
<feature type="compositionally biased region" description="Low complexity" evidence="1">
    <location>
        <begin position="196"/>
        <end position="205"/>
    </location>
</feature>
<feature type="region of interest" description="Disordered" evidence="1">
    <location>
        <begin position="341"/>
        <end position="361"/>
    </location>
</feature>
<accession>A0ABP0MSY1</accession>
<dbReference type="Proteomes" id="UP001642464">
    <property type="component" value="Unassembled WGS sequence"/>
</dbReference>
<feature type="compositionally biased region" description="Low complexity" evidence="1">
    <location>
        <begin position="119"/>
        <end position="132"/>
    </location>
</feature>
<sequence length="394" mass="41063">EVPLPTSPVASDDGLVGLEDVPLPTSPAPSLDGRLAPGEEVPLPTSPVDSPHDMRYQVGEEVPLPTSPVDSPAEHPRPHGREEIPVATSPVTSPVEDDERWGVPMSARPGSYHSDSNDPTESPSELLVPPSSAKMSGEGEATEEAPSYEEIEVLLDEAAERAETRARGEEEEIAAPADLLSSSAPMTSVPMRDSSTEPTSPVTSPQMIPTELPSPTEILEPTVAPTMTRPGTATAPGTLVTLAPGQGSSSGMLVHSSQMSVASPTEMPVPTELISPTDLQDAEDEMATDVPTVIRSAAEARLLRPPSSPTSVVDEPDTLEAPTLLRPVPQVSSSLHASSSLLVSGSAPPASPTELPVPTYLQSPTEEGRVKVAFWDAADAGKGLTQVMHDAVDA</sequence>
<evidence type="ECO:0000256" key="1">
    <source>
        <dbReference type="SAM" id="MobiDB-lite"/>
    </source>
</evidence>
<gene>
    <name evidence="2" type="ORF">SCF082_LOCUS29619</name>
</gene>
<keyword evidence="3" id="KW-1185">Reference proteome</keyword>
<evidence type="ECO:0000313" key="2">
    <source>
        <dbReference type="EMBL" id="CAK9054600.1"/>
    </source>
</evidence>
<comment type="caution">
    <text evidence="2">The sequence shown here is derived from an EMBL/GenBank/DDBJ whole genome shotgun (WGS) entry which is preliminary data.</text>
</comment>
<evidence type="ECO:0000313" key="3">
    <source>
        <dbReference type="Proteomes" id="UP001642464"/>
    </source>
</evidence>
<feature type="region of interest" description="Disordered" evidence="1">
    <location>
        <begin position="1"/>
        <end position="272"/>
    </location>
</feature>
<feature type="compositionally biased region" description="Acidic residues" evidence="1">
    <location>
        <begin position="140"/>
        <end position="157"/>
    </location>
</feature>
<feature type="compositionally biased region" description="Basic and acidic residues" evidence="1">
    <location>
        <begin position="158"/>
        <end position="168"/>
    </location>
</feature>
<organism evidence="2 3">
    <name type="scientific">Durusdinium trenchii</name>
    <dbReference type="NCBI Taxonomy" id="1381693"/>
    <lineage>
        <taxon>Eukaryota</taxon>
        <taxon>Sar</taxon>
        <taxon>Alveolata</taxon>
        <taxon>Dinophyceae</taxon>
        <taxon>Suessiales</taxon>
        <taxon>Symbiodiniaceae</taxon>
        <taxon>Durusdinium</taxon>
    </lineage>
</organism>
<name>A0ABP0MSY1_9DINO</name>
<protein>
    <submittedName>
        <fullName evidence="2">Zonadhesin</fullName>
    </submittedName>
</protein>
<feature type="compositionally biased region" description="Low complexity" evidence="1">
    <location>
        <begin position="174"/>
        <end position="185"/>
    </location>
</feature>